<proteinExistence type="predicted"/>
<dbReference type="STRING" id="147828.A0A4S2KZT8"/>
<gene>
    <name evidence="1" type="ORF">CRM22_010310</name>
</gene>
<dbReference type="EMBL" id="SJOL01009794">
    <property type="protein sequence ID" value="TGZ55755.1"/>
    <property type="molecule type" value="Genomic_DNA"/>
</dbReference>
<evidence type="ECO:0000313" key="2">
    <source>
        <dbReference type="Proteomes" id="UP000308267"/>
    </source>
</evidence>
<keyword evidence="2" id="KW-1185">Reference proteome</keyword>
<dbReference type="Proteomes" id="UP000308267">
    <property type="component" value="Unassembled WGS sequence"/>
</dbReference>
<dbReference type="AlphaFoldDB" id="A0A4S2KZT8"/>
<organism evidence="1 2">
    <name type="scientific">Opisthorchis felineus</name>
    <dbReference type="NCBI Taxonomy" id="147828"/>
    <lineage>
        <taxon>Eukaryota</taxon>
        <taxon>Metazoa</taxon>
        <taxon>Spiralia</taxon>
        <taxon>Lophotrochozoa</taxon>
        <taxon>Platyhelminthes</taxon>
        <taxon>Trematoda</taxon>
        <taxon>Digenea</taxon>
        <taxon>Opisthorchiida</taxon>
        <taxon>Opisthorchiata</taxon>
        <taxon>Opisthorchiidae</taxon>
        <taxon>Opisthorchis</taxon>
    </lineage>
</organism>
<evidence type="ECO:0000313" key="1">
    <source>
        <dbReference type="EMBL" id="TGZ55755.1"/>
    </source>
</evidence>
<name>A0A4S2KZT8_OPIFE</name>
<comment type="caution">
    <text evidence="1">The sequence shown here is derived from an EMBL/GenBank/DDBJ whole genome shotgun (WGS) entry which is preliminary data.</text>
</comment>
<sequence>MQAWSLSAVLDEYVPQTERSLGFRAQPANVISTLLLFFSPRHPFLRKYNFIPNRNATATFLSDAKLQHFAT</sequence>
<reference evidence="1 2" key="1">
    <citation type="journal article" date="2019" name="BMC Genomics">
        <title>New insights from Opisthorchis felineus genome: update on genomics of the epidemiologically important liver flukes.</title>
        <authorList>
            <person name="Ershov N.I."/>
            <person name="Mordvinov V.A."/>
            <person name="Prokhortchouk E.B."/>
            <person name="Pakharukova M.Y."/>
            <person name="Gunbin K.V."/>
            <person name="Ustyantsev K."/>
            <person name="Genaev M.A."/>
            <person name="Blinov A.G."/>
            <person name="Mazur A."/>
            <person name="Boulygina E."/>
            <person name="Tsygankova S."/>
            <person name="Khrameeva E."/>
            <person name="Chekanov N."/>
            <person name="Fan G."/>
            <person name="Xiao A."/>
            <person name="Zhang H."/>
            <person name="Xu X."/>
            <person name="Yang H."/>
            <person name="Solovyev V."/>
            <person name="Lee S.M."/>
            <person name="Liu X."/>
            <person name="Afonnikov D.A."/>
            <person name="Skryabin K.G."/>
        </authorList>
    </citation>
    <scope>NUCLEOTIDE SEQUENCE [LARGE SCALE GENOMIC DNA]</scope>
    <source>
        <strain evidence="1">AK-0245</strain>
        <tissue evidence="1">Whole organism</tissue>
    </source>
</reference>
<accession>A0A4S2KZT8</accession>
<protein>
    <submittedName>
        <fullName evidence="1">Uncharacterized protein</fullName>
    </submittedName>
</protein>